<evidence type="ECO:0000259" key="2">
    <source>
        <dbReference type="Pfam" id="PF24809"/>
    </source>
</evidence>
<name>A0ABR1W4K7_9PEZI</name>
<keyword evidence="4" id="KW-1185">Reference proteome</keyword>
<dbReference type="Proteomes" id="UP001446871">
    <property type="component" value="Unassembled WGS sequence"/>
</dbReference>
<feature type="compositionally biased region" description="Basic residues" evidence="1">
    <location>
        <begin position="459"/>
        <end position="480"/>
    </location>
</feature>
<dbReference type="InterPro" id="IPR056125">
    <property type="entry name" value="DUF7708"/>
</dbReference>
<proteinExistence type="predicted"/>
<evidence type="ECO:0000313" key="3">
    <source>
        <dbReference type="EMBL" id="KAK8077089.1"/>
    </source>
</evidence>
<feature type="region of interest" description="Disordered" evidence="1">
    <location>
        <begin position="454"/>
        <end position="487"/>
    </location>
</feature>
<feature type="domain" description="DUF7708" evidence="2">
    <location>
        <begin position="16"/>
        <end position="159"/>
    </location>
</feature>
<evidence type="ECO:0000256" key="1">
    <source>
        <dbReference type="SAM" id="MobiDB-lite"/>
    </source>
</evidence>
<protein>
    <recommendedName>
        <fullName evidence="2">DUF7708 domain-containing protein</fullName>
    </recommendedName>
</protein>
<dbReference type="EMBL" id="JAQQWM010000002">
    <property type="protein sequence ID" value="KAK8077089.1"/>
    <property type="molecule type" value="Genomic_DNA"/>
</dbReference>
<organism evidence="3 4">
    <name type="scientific">Apiospora saccharicola</name>
    <dbReference type="NCBI Taxonomy" id="335842"/>
    <lineage>
        <taxon>Eukaryota</taxon>
        <taxon>Fungi</taxon>
        <taxon>Dikarya</taxon>
        <taxon>Ascomycota</taxon>
        <taxon>Pezizomycotina</taxon>
        <taxon>Sordariomycetes</taxon>
        <taxon>Xylariomycetidae</taxon>
        <taxon>Amphisphaeriales</taxon>
        <taxon>Apiosporaceae</taxon>
        <taxon>Apiospora</taxon>
    </lineage>
</organism>
<evidence type="ECO:0000313" key="4">
    <source>
        <dbReference type="Proteomes" id="UP001446871"/>
    </source>
</evidence>
<sequence>MNQYNSSQSDYKAKYWLHSFAKKVTFYGGILDVFVQHHPEYAALAWGAMKLLFSSFINHEKTVVKLAEGLSLIADRLPRVELLATLHPTQKMQEAIARLNAHILRFLVRAHDWYKERPWEHFLHSLTRPFELRYGDILDDIARSTDNIKDLASCGEQVKIHEMQKQLDKFGAMFDTSMVDVDSKLERIYQAQASLATAISLQSSSMISTNDKLTDLQFSQIMRSISDTGILAPDKVLHYLQFQASRPRVIQASGPTLSRRFTQSPRLRKWDGCDSSAITLVRAKILCRQAIRSFSWDLVQQLRAFEKITVLFAIKIPLQDTDSAPVNYPDVLKYLIRQALQITQSLQTEGSMSLTCTRFHSDLSEEKLFQALESVLSNIPGMVYIIVDLELPSRDLTGPDGFSWLRAFLGFFDRLAERKPTHQVKVMLLSYSSNLPFGLSDQEMADYVLRAKPDGRTAQQRRARKRAGNLKQSGRFKIRGQPRSSAS</sequence>
<reference evidence="3 4" key="1">
    <citation type="submission" date="2023-01" db="EMBL/GenBank/DDBJ databases">
        <title>Analysis of 21 Apiospora genomes using comparative genomics revels a genus with tremendous synthesis potential of carbohydrate active enzymes and secondary metabolites.</title>
        <authorList>
            <person name="Sorensen T."/>
        </authorList>
    </citation>
    <scope>NUCLEOTIDE SEQUENCE [LARGE SCALE GENOMIC DNA]</scope>
    <source>
        <strain evidence="3 4">CBS 83171</strain>
    </source>
</reference>
<dbReference type="Pfam" id="PF24809">
    <property type="entry name" value="DUF7708"/>
    <property type="match status" value="1"/>
</dbReference>
<comment type="caution">
    <text evidence="3">The sequence shown here is derived from an EMBL/GenBank/DDBJ whole genome shotgun (WGS) entry which is preliminary data.</text>
</comment>
<accession>A0ABR1W4K7</accession>
<gene>
    <name evidence="3" type="ORF">PG996_003259</name>
</gene>